<dbReference type="InterPro" id="IPR015424">
    <property type="entry name" value="PyrdxlP-dep_Trfase"/>
</dbReference>
<keyword evidence="3" id="KW-0808">Transferase</keyword>
<dbReference type="GO" id="GO:0030170">
    <property type="term" value="F:pyridoxal phosphate binding"/>
    <property type="evidence" value="ECO:0007669"/>
    <property type="project" value="InterPro"/>
</dbReference>
<organism evidence="5">
    <name type="scientific">marine metagenome</name>
    <dbReference type="NCBI Taxonomy" id="408172"/>
    <lineage>
        <taxon>unclassified sequences</taxon>
        <taxon>metagenomes</taxon>
        <taxon>ecological metagenomes</taxon>
    </lineage>
</organism>
<name>A0A381QEI6_9ZZZZ</name>
<accession>A0A381QEI6</accession>
<dbReference type="GO" id="GO:0009016">
    <property type="term" value="F:succinyldiaminopimelate transaminase activity"/>
    <property type="evidence" value="ECO:0007669"/>
    <property type="project" value="InterPro"/>
</dbReference>
<proteinExistence type="predicted"/>
<sequence length="349" mass="39399">MESLSDRRVLESGLTTYPTTRGSRDIRTAIAEWLTHRFNIQADPDRHILPVNGTREALFSFGQAILSGASHSYTLLPNPLYQIYEGAALLRGSTPIYVSNNGKPDFDAIDNNTWDRCELLYICSPGNPTGTFIESDVLGMLIERAHEHDFVIAADECYSEIYYHEGEPPKGLLEVAKDLGVHDFGHCVVFHSLSKRSNCPGLRSGFVAGDANIIERYFQYRTYHGCAMPEHVQHVSSRIWRDEQHVISNRQAYREKFDAINPVLSRVFDVRIPPGTFYYWLRLPGDDESFARDLFVTENITVLPGQYLGRDCQGTNPGQNCIRIALVAPIADCIDAVNRLVNFAEGYYI</sequence>
<dbReference type="EMBL" id="UINC01001315">
    <property type="protein sequence ID" value="SUZ77390.1"/>
    <property type="molecule type" value="Genomic_DNA"/>
</dbReference>
<evidence type="ECO:0000256" key="3">
    <source>
        <dbReference type="ARBA" id="ARBA00022679"/>
    </source>
</evidence>
<dbReference type="InterPro" id="IPR004839">
    <property type="entry name" value="Aminotransferase_I/II_large"/>
</dbReference>
<dbReference type="InterPro" id="IPR015422">
    <property type="entry name" value="PyrdxlP-dep_Trfase_small"/>
</dbReference>
<dbReference type="InterPro" id="IPR019878">
    <property type="entry name" value="DapC_beta/gammaproteobac"/>
</dbReference>
<keyword evidence="2" id="KW-0032">Aminotransferase</keyword>
<gene>
    <name evidence="5" type="ORF">METZ01_LOCUS30244</name>
</gene>
<protein>
    <recommendedName>
        <fullName evidence="4">Aminotransferase class I/classII large domain-containing protein</fullName>
    </recommendedName>
</protein>
<dbReference type="AlphaFoldDB" id="A0A381QEI6"/>
<dbReference type="GO" id="GO:0009089">
    <property type="term" value="P:lysine biosynthetic process via diaminopimelate"/>
    <property type="evidence" value="ECO:0007669"/>
    <property type="project" value="InterPro"/>
</dbReference>
<comment type="cofactor">
    <cofactor evidence="1">
        <name>pyridoxal 5'-phosphate</name>
        <dbReference type="ChEBI" id="CHEBI:597326"/>
    </cofactor>
</comment>
<dbReference type="CDD" id="cd00609">
    <property type="entry name" value="AAT_like"/>
    <property type="match status" value="1"/>
</dbReference>
<feature type="domain" description="Aminotransferase class I/classII large" evidence="4">
    <location>
        <begin position="11"/>
        <end position="326"/>
    </location>
</feature>
<dbReference type="PANTHER" id="PTHR42832:SF3">
    <property type="entry name" value="L-GLUTAMINE--4-(METHYLSULFANYL)-2-OXOBUTANOATE AMINOTRANSFERASE"/>
    <property type="match status" value="1"/>
</dbReference>
<evidence type="ECO:0000259" key="4">
    <source>
        <dbReference type="Pfam" id="PF00155"/>
    </source>
</evidence>
<evidence type="ECO:0000256" key="2">
    <source>
        <dbReference type="ARBA" id="ARBA00022576"/>
    </source>
</evidence>
<dbReference type="Gene3D" id="3.40.640.10">
    <property type="entry name" value="Type I PLP-dependent aspartate aminotransferase-like (Major domain)"/>
    <property type="match status" value="1"/>
</dbReference>
<dbReference type="SUPFAM" id="SSF53383">
    <property type="entry name" value="PLP-dependent transferases"/>
    <property type="match status" value="1"/>
</dbReference>
<dbReference type="PANTHER" id="PTHR42832">
    <property type="entry name" value="AMINO ACID AMINOTRANSFERASE"/>
    <property type="match status" value="1"/>
</dbReference>
<dbReference type="InterPro" id="IPR015421">
    <property type="entry name" value="PyrdxlP-dep_Trfase_major"/>
</dbReference>
<reference evidence="5" key="1">
    <citation type="submission" date="2018-05" db="EMBL/GenBank/DDBJ databases">
        <authorList>
            <person name="Lanie J.A."/>
            <person name="Ng W.-L."/>
            <person name="Kazmierczak K.M."/>
            <person name="Andrzejewski T.M."/>
            <person name="Davidsen T.M."/>
            <person name="Wayne K.J."/>
            <person name="Tettelin H."/>
            <person name="Glass J.I."/>
            <person name="Rusch D."/>
            <person name="Podicherti R."/>
            <person name="Tsui H.-C.T."/>
            <person name="Winkler M.E."/>
        </authorList>
    </citation>
    <scope>NUCLEOTIDE SEQUENCE</scope>
</reference>
<dbReference type="Pfam" id="PF00155">
    <property type="entry name" value="Aminotran_1_2"/>
    <property type="match status" value="1"/>
</dbReference>
<dbReference type="NCBIfam" id="TIGR03538">
    <property type="entry name" value="DapC_gpp"/>
    <property type="match status" value="1"/>
</dbReference>
<evidence type="ECO:0000256" key="1">
    <source>
        <dbReference type="ARBA" id="ARBA00001933"/>
    </source>
</evidence>
<dbReference type="Gene3D" id="3.90.1150.10">
    <property type="entry name" value="Aspartate Aminotransferase, domain 1"/>
    <property type="match status" value="1"/>
</dbReference>
<evidence type="ECO:0000313" key="5">
    <source>
        <dbReference type="EMBL" id="SUZ77390.1"/>
    </source>
</evidence>
<dbReference type="InterPro" id="IPR050881">
    <property type="entry name" value="LL-DAP_aminotransferase"/>
</dbReference>